<organism evidence="2 3">
    <name type="scientific">Atta colombica</name>
    <dbReference type="NCBI Taxonomy" id="520822"/>
    <lineage>
        <taxon>Eukaryota</taxon>
        <taxon>Metazoa</taxon>
        <taxon>Ecdysozoa</taxon>
        <taxon>Arthropoda</taxon>
        <taxon>Hexapoda</taxon>
        <taxon>Insecta</taxon>
        <taxon>Pterygota</taxon>
        <taxon>Neoptera</taxon>
        <taxon>Endopterygota</taxon>
        <taxon>Hymenoptera</taxon>
        <taxon>Apocrita</taxon>
        <taxon>Aculeata</taxon>
        <taxon>Formicoidea</taxon>
        <taxon>Formicidae</taxon>
        <taxon>Myrmicinae</taxon>
        <taxon>Atta</taxon>
    </lineage>
</organism>
<gene>
    <name evidence="2" type="ORF">ALC53_06816</name>
</gene>
<dbReference type="AlphaFoldDB" id="A0A195BDJ7"/>
<evidence type="ECO:0000313" key="3">
    <source>
        <dbReference type="Proteomes" id="UP000078540"/>
    </source>
</evidence>
<protein>
    <submittedName>
        <fullName evidence="2">Uncharacterized protein</fullName>
    </submittedName>
</protein>
<dbReference type="Proteomes" id="UP000078540">
    <property type="component" value="Unassembled WGS sequence"/>
</dbReference>
<proteinExistence type="predicted"/>
<keyword evidence="3" id="KW-1185">Reference proteome</keyword>
<sequence length="111" mass="13270">MAQEVPEPTYEPEVEEDARRKREHRVVQEGTVLWRRRKEELQRQKHREQREVCVTQMGVSGLATLLPFIPLALRSRPPLNVIVSPRYCYRLDKGLLREIRPRDMFGEPERH</sequence>
<name>A0A195BDJ7_9HYME</name>
<evidence type="ECO:0000256" key="1">
    <source>
        <dbReference type="SAM" id="MobiDB-lite"/>
    </source>
</evidence>
<dbReference type="EMBL" id="KQ976509">
    <property type="protein sequence ID" value="KYM82641.1"/>
    <property type="molecule type" value="Genomic_DNA"/>
</dbReference>
<reference evidence="2 3" key="1">
    <citation type="submission" date="2015-09" db="EMBL/GenBank/DDBJ databases">
        <title>Atta colombica WGS genome.</title>
        <authorList>
            <person name="Nygaard S."/>
            <person name="Hu H."/>
            <person name="Boomsma J."/>
            <person name="Zhang G."/>
        </authorList>
    </citation>
    <scope>NUCLEOTIDE SEQUENCE [LARGE SCALE GENOMIC DNA]</scope>
    <source>
        <strain evidence="2">Treedump-2</strain>
        <tissue evidence="2">Whole body</tissue>
    </source>
</reference>
<feature type="region of interest" description="Disordered" evidence="1">
    <location>
        <begin position="1"/>
        <end position="22"/>
    </location>
</feature>
<evidence type="ECO:0000313" key="2">
    <source>
        <dbReference type="EMBL" id="KYM82641.1"/>
    </source>
</evidence>
<accession>A0A195BDJ7</accession>